<organism evidence="2 3">
    <name type="scientific">Asparagus officinalis</name>
    <name type="common">Garden asparagus</name>
    <dbReference type="NCBI Taxonomy" id="4686"/>
    <lineage>
        <taxon>Eukaryota</taxon>
        <taxon>Viridiplantae</taxon>
        <taxon>Streptophyta</taxon>
        <taxon>Embryophyta</taxon>
        <taxon>Tracheophyta</taxon>
        <taxon>Spermatophyta</taxon>
        <taxon>Magnoliopsida</taxon>
        <taxon>Liliopsida</taxon>
        <taxon>Asparagales</taxon>
        <taxon>Asparagaceae</taxon>
        <taxon>Asparagoideae</taxon>
        <taxon>Asparagus</taxon>
    </lineage>
</organism>
<feature type="domain" description="Replication protein A 70 kDa DNA-binding subunit B/D first OB fold" evidence="1">
    <location>
        <begin position="96"/>
        <end position="177"/>
    </location>
</feature>
<dbReference type="PANTHER" id="PTHR47165:SF4">
    <property type="entry name" value="OS03G0429900 PROTEIN"/>
    <property type="match status" value="1"/>
</dbReference>
<reference evidence="3" key="1">
    <citation type="journal article" date="2017" name="Nat. Commun.">
        <title>The asparagus genome sheds light on the origin and evolution of a young Y chromosome.</title>
        <authorList>
            <person name="Harkess A."/>
            <person name="Zhou J."/>
            <person name="Xu C."/>
            <person name="Bowers J.E."/>
            <person name="Van der Hulst R."/>
            <person name="Ayyampalayam S."/>
            <person name="Mercati F."/>
            <person name="Riccardi P."/>
            <person name="McKain M.R."/>
            <person name="Kakrana A."/>
            <person name="Tang H."/>
            <person name="Ray J."/>
            <person name="Groenendijk J."/>
            <person name="Arikit S."/>
            <person name="Mathioni S.M."/>
            <person name="Nakano M."/>
            <person name="Shan H."/>
            <person name="Telgmann-Rauber A."/>
            <person name="Kanno A."/>
            <person name="Yue Z."/>
            <person name="Chen H."/>
            <person name="Li W."/>
            <person name="Chen Y."/>
            <person name="Xu X."/>
            <person name="Zhang Y."/>
            <person name="Luo S."/>
            <person name="Chen H."/>
            <person name="Gao J."/>
            <person name="Mao Z."/>
            <person name="Pires J.C."/>
            <person name="Luo M."/>
            <person name="Kudrna D."/>
            <person name="Wing R.A."/>
            <person name="Meyers B.C."/>
            <person name="Yi K."/>
            <person name="Kong H."/>
            <person name="Lavrijsen P."/>
            <person name="Sunseri F."/>
            <person name="Falavigna A."/>
            <person name="Ye Y."/>
            <person name="Leebens-Mack J.H."/>
            <person name="Chen G."/>
        </authorList>
    </citation>
    <scope>NUCLEOTIDE SEQUENCE [LARGE SCALE GENOMIC DNA]</scope>
    <source>
        <strain evidence="3">cv. DH0086</strain>
    </source>
</reference>
<evidence type="ECO:0000259" key="1">
    <source>
        <dbReference type="Pfam" id="PF02721"/>
    </source>
</evidence>
<dbReference type="PANTHER" id="PTHR47165">
    <property type="entry name" value="OS03G0429900 PROTEIN"/>
    <property type="match status" value="1"/>
</dbReference>
<evidence type="ECO:0000313" key="3">
    <source>
        <dbReference type="Proteomes" id="UP000243459"/>
    </source>
</evidence>
<dbReference type="Gene3D" id="2.40.50.140">
    <property type="entry name" value="Nucleic acid-binding proteins"/>
    <property type="match status" value="1"/>
</dbReference>
<keyword evidence="3" id="KW-1185">Reference proteome</keyword>
<dbReference type="InterPro" id="IPR003871">
    <property type="entry name" value="RFA1B/D_OB_1st"/>
</dbReference>
<dbReference type="InterPro" id="IPR012340">
    <property type="entry name" value="NA-bd_OB-fold"/>
</dbReference>
<sequence length="182" mass="20050">MDLVAGLKVEADFGACVVEVGGGGRLVRGEVVDVDADVVVVDVEELKVLYSVELDGEYVVGGVGDVVGERTKAKSCVAAELGVLRDEGEGKDMAQKYNFVNDINALKETWKIKVRLIRLWTRQSLKNLNDIYSIRMALLDEKGGKIQASVKKMLIDKFRSIFKEGKVFLISNFGVGQRKIQL</sequence>
<evidence type="ECO:0000313" key="2">
    <source>
        <dbReference type="EMBL" id="ONK64615.1"/>
    </source>
</evidence>
<dbReference type="Pfam" id="PF02721">
    <property type="entry name" value="DUF223"/>
    <property type="match status" value="1"/>
</dbReference>
<dbReference type="SUPFAM" id="SSF50249">
    <property type="entry name" value="Nucleic acid-binding proteins"/>
    <property type="match status" value="1"/>
</dbReference>
<proteinExistence type="predicted"/>
<name>A0A5P1EFE7_ASPOF</name>
<protein>
    <recommendedName>
        <fullName evidence="1">Replication protein A 70 kDa DNA-binding subunit B/D first OB fold domain-containing protein</fullName>
    </recommendedName>
</protein>
<dbReference type="Gramene" id="ONK64615">
    <property type="protein sequence ID" value="ONK64615"/>
    <property type="gene ID" value="A4U43_C07F27980"/>
</dbReference>
<dbReference type="AlphaFoldDB" id="A0A5P1EFE7"/>
<dbReference type="CDD" id="cd04480">
    <property type="entry name" value="RPA1_DBD_A_like"/>
    <property type="match status" value="1"/>
</dbReference>
<dbReference type="EMBL" id="CM007387">
    <property type="protein sequence ID" value="ONK64615.1"/>
    <property type="molecule type" value="Genomic_DNA"/>
</dbReference>
<accession>A0A5P1EFE7</accession>
<dbReference type="Proteomes" id="UP000243459">
    <property type="component" value="Chromosome 7"/>
</dbReference>
<gene>
    <name evidence="2" type="ORF">A4U43_C07F27980</name>
</gene>